<dbReference type="EMBL" id="MSDQ01000024">
    <property type="protein sequence ID" value="OLO11465.1"/>
    <property type="molecule type" value="Genomic_DNA"/>
</dbReference>
<dbReference type="STRING" id="223900.GCA_000821045_01085"/>
<feature type="region of interest" description="Disordered" evidence="1">
    <location>
        <begin position="245"/>
        <end position="267"/>
    </location>
</feature>
<keyword evidence="3" id="KW-0808">Transferase</keyword>
<evidence type="ECO:0000313" key="4">
    <source>
        <dbReference type="Proteomes" id="UP000186806"/>
    </source>
</evidence>
<evidence type="ECO:0000256" key="1">
    <source>
        <dbReference type="SAM" id="MobiDB-lite"/>
    </source>
</evidence>
<keyword evidence="3" id="KW-0489">Methyltransferase</keyword>
<comment type="caution">
    <text evidence="3">The sequence shown here is derived from an EMBL/GenBank/DDBJ whole genome shotgun (WGS) entry which is preliminary data.</text>
</comment>
<dbReference type="InterPro" id="IPR029063">
    <property type="entry name" value="SAM-dependent_MTases_sf"/>
</dbReference>
<evidence type="ECO:0000259" key="2">
    <source>
        <dbReference type="Pfam" id="PF08241"/>
    </source>
</evidence>
<feature type="compositionally biased region" description="Basic and acidic residues" evidence="1">
    <location>
        <begin position="257"/>
        <end position="267"/>
    </location>
</feature>
<proteinExistence type="predicted"/>
<evidence type="ECO:0000313" key="3">
    <source>
        <dbReference type="EMBL" id="OLO11465.1"/>
    </source>
</evidence>
<dbReference type="RefSeq" id="WP_075369339.1">
    <property type="nucleotide sequence ID" value="NZ_MSDQ01000024.1"/>
</dbReference>
<dbReference type="GO" id="GO:0008757">
    <property type="term" value="F:S-adenosylmethionine-dependent methyltransferase activity"/>
    <property type="evidence" value="ECO:0007669"/>
    <property type="project" value="InterPro"/>
</dbReference>
<dbReference type="GO" id="GO:0032259">
    <property type="term" value="P:methylation"/>
    <property type="evidence" value="ECO:0007669"/>
    <property type="project" value="UniProtKB-KW"/>
</dbReference>
<dbReference type="AlphaFoldDB" id="A0A1Q8TCS2"/>
<organism evidence="3 4">
    <name type="scientific">Chromohalobacter japonicus</name>
    <dbReference type="NCBI Taxonomy" id="223900"/>
    <lineage>
        <taxon>Bacteria</taxon>
        <taxon>Pseudomonadati</taxon>
        <taxon>Pseudomonadota</taxon>
        <taxon>Gammaproteobacteria</taxon>
        <taxon>Oceanospirillales</taxon>
        <taxon>Halomonadaceae</taxon>
        <taxon>Chromohalobacter</taxon>
    </lineage>
</organism>
<dbReference type="Proteomes" id="UP000186806">
    <property type="component" value="Unassembled WGS sequence"/>
</dbReference>
<feature type="domain" description="Methyltransferase type 11" evidence="2">
    <location>
        <begin position="62"/>
        <end position="131"/>
    </location>
</feature>
<accession>A0A1Q8TCS2</accession>
<dbReference type="SUPFAM" id="SSF53335">
    <property type="entry name" value="S-adenosyl-L-methionine-dependent methyltransferases"/>
    <property type="match status" value="1"/>
</dbReference>
<name>A0A1Q8TCS2_9GAMM</name>
<keyword evidence="4" id="KW-1185">Reference proteome</keyword>
<dbReference type="Gene3D" id="3.40.50.150">
    <property type="entry name" value="Vaccinia Virus protein VP39"/>
    <property type="match status" value="1"/>
</dbReference>
<reference evidence="3 4" key="1">
    <citation type="submission" date="2016-12" db="EMBL/GenBank/DDBJ databases">
        <title>Draft genome sequences of strains Salinicola socius SMB35, Salinicola sp. MH3R3-1 and Chromohalobacter sp. SMB17 from the Verkhnekamsk potash mining region of Russia.</title>
        <authorList>
            <person name="Mavrodi D.V."/>
            <person name="Olsson B.E."/>
            <person name="Korsakova E.S."/>
            <person name="Pyankova A."/>
            <person name="Mavrodi O.V."/>
            <person name="Plotnikova E.G."/>
        </authorList>
    </citation>
    <scope>NUCLEOTIDE SEQUENCE [LARGE SCALE GENOMIC DNA]</scope>
    <source>
        <strain evidence="3 4">SMB17</strain>
    </source>
</reference>
<sequence length="267" mass="29916">MSNSHMTMTLAQAVREGRRFWGSEGGVALWQAQRACLGPLCESRFGSHSLQLGMASRLTDMCPIRHAMSWAPTRALAQDDASLVCDPSALPLPDESLDLVLVHHLLEVMPNAHHLVREAARVTRDDGLLVMMGWNPFGADALGHLSPASRRRWPCKGRWRRSGRLREWLAFVDFEIDRVDYCGFRLPGGHIHNLGLETLGRRYNLPFGGCYLIVARRKQIPVQPVRTLLRRDSMAGNWLGPAALHRDHGGRSGRATHAHDDRMAEVD</sequence>
<dbReference type="InterPro" id="IPR013216">
    <property type="entry name" value="Methyltransf_11"/>
</dbReference>
<dbReference type="Pfam" id="PF08241">
    <property type="entry name" value="Methyltransf_11"/>
    <property type="match status" value="1"/>
</dbReference>
<gene>
    <name evidence="3" type="ORF">BTW10_09585</name>
</gene>
<protein>
    <submittedName>
        <fullName evidence="3">Methyltransferase type 11</fullName>
    </submittedName>
</protein>